<name>A0A979FKQ8_HYAAZ</name>
<dbReference type="GeneID" id="125178270"/>
<dbReference type="RefSeq" id="XP_047737590.1">
    <property type="nucleotide sequence ID" value="XM_047881634.1"/>
</dbReference>
<dbReference type="GO" id="GO:0005886">
    <property type="term" value="C:plasma membrane"/>
    <property type="evidence" value="ECO:0007669"/>
    <property type="project" value="TreeGrafter"/>
</dbReference>
<keyword evidence="3" id="KW-0732">Signal</keyword>
<feature type="signal peptide" evidence="3">
    <location>
        <begin position="1"/>
        <end position="24"/>
    </location>
</feature>
<keyword evidence="5" id="KW-1185">Reference proteome</keyword>
<organism evidence="5 6">
    <name type="scientific">Hyalella azteca</name>
    <name type="common">Amphipod</name>
    <dbReference type="NCBI Taxonomy" id="294128"/>
    <lineage>
        <taxon>Eukaryota</taxon>
        <taxon>Metazoa</taxon>
        <taxon>Ecdysozoa</taxon>
        <taxon>Arthropoda</taxon>
        <taxon>Crustacea</taxon>
        <taxon>Multicrustacea</taxon>
        <taxon>Malacostraca</taxon>
        <taxon>Eumalacostraca</taxon>
        <taxon>Peracarida</taxon>
        <taxon>Amphipoda</taxon>
        <taxon>Senticaudata</taxon>
        <taxon>Talitrida</taxon>
        <taxon>Talitroidea</taxon>
        <taxon>Hyalellidae</taxon>
        <taxon>Hyalella</taxon>
    </lineage>
</organism>
<dbReference type="PANTHER" id="PTHR46784:SF1">
    <property type="entry name" value="KILLER CELL LECTIN-LIKE RECEPTOR SUBFAMILY B MEMBER 1"/>
    <property type="match status" value="1"/>
</dbReference>
<dbReference type="CDD" id="cd00037">
    <property type="entry name" value="CLECT"/>
    <property type="match status" value="1"/>
</dbReference>
<dbReference type="Pfam" id="PF00059">
    <property type="entry name" value="Lectin_C"/>
    <property type="match status" value="1"/>
</dbReference>
<accession>A0A979FKQ8</accession>
<evidence type="ECO:0000259" key="4">
    <source>
        <dbReference type="PROSITE" id="PS50041"/>
    </source>
</evidence>
<proteinExistence type="predicted"/>
<dbReference type="KEGG" id="hazt:125178270"/>
<sequence length="244" mass="26935">MNALEKIPSQALVILAIFVAHGRATETLELFQNKAITDGSVGYKQTVERRCECREACWQDANCTGVSIAAHASPRLHVCSFSGQPLDNTTAALTSNTAANTFIKKKKPVCPANYTDVPKVGCLFISTQSLTYAAAKTACPAGSAGLFAAHTVDQFSELSLYMNKNKATMTTDYWIGIERDPVTEIWRWRHGSSIDTTQPSYFWGLLEPNDGTNCARLAYNPPMETYYKLGDRSCTMLYNFICEL</sequence>
<protein>
    <submittedName>
        <fullName evidence="6">C-type lectin 1-like</fullName>
    </submittedName>
</protein>
<dbReference type="PANTHER" id="PTHR46784">
    <property type="entry name" value="KILLER CELL LECTIN-LIKE RECEPTOR SUBFAMILY B MEMBER 1"/>
    <property type="match status" value="1"/>
</dbReference>
<evidence type="ECO:0000313" key="6">
    <source>
        <dbReference type="RefSeq" id="XP_047737590.1"/>
    </source>
</evidence>
<keyword evidence="1" id="KW-1133">Transmembrane helix</keyword>
<evidence type="ECO:0000256" key="1">
    <source>
        <dbReference type="ARBA" id="ARBA00022989"/>
    </source>
</evidence>
<reference evidence="6" key="1">
    <citation type="submission" date="2025-08" db="UniProtKB">
        <authorList>
            <consortium name="RefSeq"/>
        </authorList>
    </citation>
    <scope>IDENTIFICATION</scope>
    <source>
        <tissue evidence="6">Whole organism</tissue>
    </source>
</reference>
<dbReference type="SMART" id="SM00034">
    <property type="entry name" value="CLECT"/>
    <property type="match status" value="1"/>
</dbReference>
<dbReference type="InterPro" id="IPR051527">
    <property type="entry name" value="KLR_subfamily_B"/>
</dbReference>
<keyword evidence="1" id="KW-0812">Transmembrane</keyword>
<evidence type="ECO:0000313" key="5">
    <source>
        <dbReference type="Proteomes" id="UP000694843"/>
    </source>
</evidence>
<dbReference type="SUPFAM" id="SSF56436">
    <property type="entry name" value="C-type lectin-like"/>
    <property type="match status" value="1"/>
</dbReference>
<dbReference type="InterPro" id="IPR016186">
    <property type="entry name" value="C-type_lectin-like/link_sf"/>
</dbReference>
<dbReference type="OrthoDB" id="5954286at2759"/>
<evidence type="ECO:0000256" key="2">
    <source>
        <dbReference type="ARBA" id="ARBA00023157"/>
    </source>
</evidence>
<dbReference type="InterPro" id="IPR001304">
    <property type="entry name" value="C-type_lectin-like"/>
</dbReference>
<keyword evidence="1" id="KW-0472">Membrane</keyword>
<dbReference type="Proteomes" id="UP000694843">
    <property type="component" value="Unplaced"/>
</dbReference>
<gene>
    <name evidence="6" type="primary">LOC125178270</name>
</gene>
<dbReference type="PROSITE" id="PS50041">
    <property type="entry name" value="C_TYPE_LECTIN_2"/>
    <property type="match status" value="1"/>
</dbReference>
<dbReference type="GO" id="GO:0009986">
    <property type="term" value="C:cell surface"/>
    <property type="evidence" value="ECO:0007669"/>
    <property type="project" value="TreeGrafter"/>
</dbReference>
<keyword evidence="2" id="KW-1015">Disulfide bond</keyword>
<feature type="chain" id="PRO_5037079151" evidence="3">
    <location>
        <begin position="25"/>
        <end position="244"/>
    </location>
</feature>
<dbReference type="InterPro" id="IPR016187">
    <property type="entry name" value="CTDL_fold"/>
</dbReference>
<feature type="domain" description="C-type lectin" evidence="4">
    <location>
        <begin position="122"/>
        <end position="243"/>
    </location>
</feature>
<dbReference type="GO" id="GO:0038023">
    <property type="term" value="F:signaling receptor activity"/>
    <property type="evidence" value="ECO:0007669"/>
    <property type="project" value="TreeGrafter"/>
</dbReference>
<dbReference type="Gene3D" id="3.10.100.10">
    <property type="entry name" value="Mannose-Binding Protein A, subunit A"/>
    <property type="match status" value="1"/>
</dbReference>
<dbReference type="AlphaFoldDB" id="A0A979FKQ8"/>
<evidence type="ECO:0000256" key="3">
    <source>
        <dbReference type="SAM" id="SignalP"/>
    </source>
</evidence>